<dbReference type="EMBL" id="JBHSPU010000004">
    <property type="protein sequence ID" value="MFC5912749.1"/>
    <property type="molecule type" value="Genomic_DNA"/>
</dbReference>
<feature type="compositionally biased region" description="Gly residues" evidence="1">
    <location>
        <begin position="261"/>
        <end position="277"/>
    </location>
</feature>
<organism evidence="3 4">
    <name type="scientific">Streptomyces pulveraceus</name>
    <dbReference type="NCBI Taxonomy" id="68258"/>
    <lineage>
        <taxon>Bacteria</taxon>
        <taxon>Bacillati</taxon>
        <taxon>Actinomycetota</taxon>
        <taxon>Actinomycetes</taxon>
        <taxon>Kitasatosporales</taxon>
        <taxon>Streptomycetaceae</taxon>
        <taxon>Streptomyces</taxon>
    </lineage>
</organism>
<dbReference type="InterPro" id="IPR001387">
    <property type="entry name" value="Cro/C1-type_HTH"/>
</dbReference>
<feature type="compositionally biased region" description="Basic and acidic residues" evidence="1">
    <location>
        <begin position="213"/>
        <end position="225"/>
    </location>
</feature>
<dbReference type="InterPro" id="IPR010982">
    <property type="entry name" value="Lambda_DNA-bd_dom_sf"/>
</dbReference>
<dbReference type="CDD" id="cd00093">
    <property type="entry name" value="HTH_XRE"/>
    <property type="match status" value="1"/>
</dbReference>
<dbReference type="Pfam" id="PF13560">
    <property type="entry name" value="HTH_31"/>
    <property type="match status" value="1"/>
</dbReference>
<feature type="compositionally biased region" description="Low complexity" evidence="1">
    <location>
        <begin position="123"/>
        <end position="157"/>
    </location>
</feature>
<dbReference type="SUPFAM" id="SSF47413">
    <property type="entry name" value="lambda repressor-like DNA-binding domains"/>
    <property type="match status" value="1"/>
</dbReference>
<proteinExistence type="predicted"/>
<feature type="region of interest" description="Disordered" evidence="1">
    <location>
        <begin position="110"/>
        <end position="158"/>
    </location>
</feature>
<name>A0ABW1GDE3_9ACTN</name>
<feature type="domain" description="HTH cro/C1-type" evidence="2">
    <location>
        <begin position="13"/>
        <end position="68"/>
    </location>
</feature>
<gene>
    <name evidence="3" type="ORF">ACFP1B_04805</name>
</gene>
<accession>A0ABW1GDE3</accession>
<comment type="caution">
    <text evidence="3">The sequence shown here is derived from an EMBL/GenBank/DDBJ whole genome shotgun (WGS) entry which is preliminary data.</text>
</comment>
<evidence type="ECO:0000313" key="3">
    <source>
        <dbReference type="EMBL" id="MFC5912749.1"/>
    </source>
</evidence>
<dbReference type="Proteomes" id="UP001596200">
    <property type="component" value="Unassembled WGS sequence"/>
</dbReference>
<dbReference type="SMART" id="SM00530">
    <property type="entry name" value="HTH_XRE"/>
    <property type="match status" value="1"/>
</dbReference>
<reference evidence="4" key="1">
    <citation type="journal article" date="2019" name="Int. J. Syst. Evol. Microbiol.">
        <title>The Global Catalogue of Microorganisms (GCM) 10K type strain sequencing project: providing services to taxonomists for standard genome sequencing and annotation.</title>
        <authorList>
            <consortium name="The Broad Institute Genomics Platform"/>
            <consortium name="The Broad Institute Genome Sequencing Center for Infectious Disease"/>
            <person name="Wu L."/>
            <person name="Ma J."/>
        </authorList>
    </citation>
    <scope>NUCLEOTIDE SEQUENCE [LARGE SCALE GENOMIC DNA]</scope>
    <source>
        <strain evidence="4">JCM 4147</strain>
    </source>
</reference>
<dbReference type="RefSeq" id="WP_344516888.1">
    <property type="nucleotide sequence ID" value="NZ_BAAATU010000045.1"/>
</dbReference>
<keyword evidence="4" id="KW-1185">Reference proteome</keyword>
<dbReference type="PROSITE" id="PS50943">
    <property type="entry name" value="HTH_CROC1"/>
    <property type="match status" value="1"/>
</dbReference>
<evidence type="ECO:0000256" key="1">
    <source>
        <dbReference type="SAM" id="MobiDB-lite"/>
    </source>
</evidence>
<protein>
    <submittedName>
        <fullName evidence="3">Helix-turn-helix domain-containing protein</fullName>
    </submittedName>
</protein>
<feature type="region of interest" description="Disordered" evidence="1">
    <location>
        <begin position="300"/>
        <end position="320"/>
    </location>
</feature>
<feature type="compositionally biased region" description="Low complexity" evidence="1">
    <location>
        <begin position="250"/>
        <end position="260"/>
    </location>
</feature>
<evidence type="ECO:0000313" key="4">
    <source>
        <dbReference type="Proteomes" id="UP001596200"/>
    </source>
</evidence>
<sequence length="483" mass="50584">MATPEAGEFAALLKELKDRSGRSYGVLAGRLHVSTSTLHRYCNGDAVPNEFAPVERLARLCGANPDELVELHRRWIVADAARRRPVATAGPGQGQGPGAVRGAVREAVSDGVPGAVPDTDHGTSATAPEAAPETTPEATSEVTPEPGTEPGAEPEVVAGAASRPRRFLPSARARVLLAAVAVVALTVPTSIIVSNLSNKDDIDLSNVPAVDGRGPEEAESVRPRPDASPTESPDKGKKSGKPVLSGTADASSPASGRGTAASGGHGTGAGSGGGRQSGGVPLSATISSYNWEEPCGKHYVLDQKPNDVPPPPPPQDTRGWARALGGVDGGDMLLEVTVQGKSGQAVVLNGMHVRTLSRKAPLAWPAYSMGEGCGSGITPQSFDIDLDDGRPTLTPVAGQQQDERVPPKNFPFRVSSTDVEVFDLNAHVEGHDVSWYLELEWSSGGRKGTLRIDDGGKPFRTSSIKARPEYMYRYDTAQWVTKE</sequence>
<evidence type="ECO:0000259" key="2">
    <source>
        <dbReference type="PROSITE" id="PS50943"/>
    </source>
</evidence>
<feature type="region of interest" description="Disordered" evidence="1">
    <location>
        <begin position="201"/>
        <end position="281"/>
    </location>
</feature>